<dbReference type="Proteomes" id="UP000005237">
    <property type="component" value="Unassembled WGS sequence"/>
</dbReference>
<dbReference type="AlphaFoldDB" id="A0A8R1IM18"/>
<dbReference type="GO" id="GO:0005524">
    <property type="term" value="F:ATP binding"/>
    <property type="evidence" value="ECO:0007669"/>
    <property type="project" value="UniProtKB-KW"/>
</dbReference>
<dbReference type="InterPro" id="IPR008271">
    <property type="entry name" value="Ser/Thr_kinase_AS"/>
</dbReference>
<dbReference type="PANTHER" id="PTHR48013">
    <property type="entry name" value="DUAL SPECIFICITY MITOGEN-ACTIVATED PROTEIN KINASE KINASE 5-RELATED"/>
    <property type="match status" value="1"/>
</dbReference>
<keyword evidence="1" id="KW-0808">Transferase</keyword>
<dbReference type="PROSITE" id="PS50011">
    <property type="entry name" value="PROTEIN_KINASE_DOM"/>
    <property type="match status" value="1"/>
</dbReference>
<dbReference type="CDD" id="cd00180">
    <property type="entry name" value="PKc"/>
    <property type="match status" value="1"/>
</dbReference>
<organism evidence="8 9">
    <name type="scientific">Caenorhabditis japonica</name>
    <dbReference type="NCBI Taxonomy" id="281687"/>
    <lineage>
        <taxon>Eukaryota</taxon>
        <taxon>Metazoa</taxon>
        <taxon>Ecdysozoa</taxon>
        <taxon>Nematoda</taxon>
        <taxon>Chromadorea</taxon>
        <taxon>Rhabditida</taxon>
        <taxon>Rhabditina</taxon>
        <taxon>Rhabditomorpha</taxon>
        <taxon>Rhabditoidea</taxon>
        <taxon>Rhabditidae</taxon>
        <taxon>Peloderinae</taxon>
        <taxon>Caenorhabditis</taxon>
    </lineage>
</organism>
<keyword evidence="3" id="KW-0418">Kinase</keyword>
<evidence type="ECO:0000256" key="6">
    <source>
        <dbReference type="ARBA" id="ARBA00038999"/>
    </source>
</evidence>
<evidence type="ECO:0000313" key="8">
    <source>
        <dbReference type="EnsemblMetazoa" id="CJA33090.1"/>
    </source>
</evidence>
<protein>
    <recommendedName>
        <fullName evidence="6">mitogen-activated protein kinase kinase</fullName>
        <ecNumber evidence="6">2.7.12.2</ecNumber>
    </recommendedName>
</protein>
<reference evidence="9" key="1">
    <citation type="submission" date="2010-08" db="EMBL/GenBank/DDBJ databases">
        <authorList>
            <consortium name="Caenorhabditis japonica Sequencing Consortium"/>
            <person name="Wilson R.K."/>
        </authorList>
    </citation>
    <scope>NUCLEOTIDE SEQUENCE [LARGE SCALE GENOMIC DNA]</scope>
    <source>
        <strain evidence="9">DF5081</strain>
    </source>
</reference>
<keyword evidence="4" id="KW-0067">ATP-binding</keyword>
<feature type="domain" description="Protein kinase" evidence="7">
    <location>
        <begin position="1"/>
        <end position="148"/>
    </location>
</feature>
<dbReference type="InterPro" id="IPR000719">
    <property type="entry name" value="Prot_kinase_dom"/>
</dbReference>
<evidence type="ECO:0000256" key="4">
    <source>
        <dbReference type="ARBA" id="ARBA00022840"/>
    </source>
</evidence>
<name>A0A8R1IM18_CAEJA</name>
<dbReference type="EnsemblMetazoa" id="CJA33090.1">
    <property type="protein sequence ID" value="CJA33090.1"/>
    <property type="gene ID" value="WBGene00208937"/>
</dbReference>
<evidence type="ECO:0000256" key="2">
    <source>
        <dbReference type="ARBA" id="ARBA00022741"/>
    </source>
</evidence>
<dbReference type="PANTHER" id="PTHR48013:SF31">
    <property type="entry name" value="DUAL SPECIFICITY MITOGEN-ACTIVATED PROTEIN KINASE KINASE DSOR1"/>
    <property type="match status" value="1"/>
</dbReference>
<reference evidence="8" key="2">
    <citation type="submission" date="2022-06" db="UniProtKB">
        <authorList>
            <consortium name="EnsemblMetazoa"/>
        </authorList>
    </citation>
    <scope>IDENTIFICATION</scope>
    <source>
        <strain evidence="8">DF5081</strain>
    </source>
</reference>
<dbReference type="SUPFAM" id="SSF56112">
    <property type="entry name" value="Protein kinase-like (PK-like)"/>
    <property type="match status" value="1"/>
</dbReference>
<dbReference type="Pfam" id="PF00069">
    <property type="entry name" value="Pkinase"/>
    <property type="match status" value="1"/>
</dbReference>
<dbReference type="GO" id="GO:0004708">
    <property type="term" value="F:MAP kinase kinase activity"/>
    <property type="evidence" value="ECO:0007669"/>
    <property type="project" value="UniProtKB-EC"/>
</dbReference>
<evidence type="ECO:0000256" key="1">
    <source>
        <dbReference type="ARBA" id="ARBA00022679"/>
    </source>
</evidence>
<dbReference type="PROSITE" id="PS00108">
    <property type="entry name" value="PROTEIN_KINASE_ST"/>
    <property type="match status" value="1"/>
</dbReference>
<keyword evidence="2" id="KW-0547">Nucleotide-binding</keyword>
<accession>A0A8R1IM18</accession>
<comment type="similarity">
    <text evidence="5">Belongs to the protein kinase superfamily. STE Ser/Thr protein kinase family. MAP kinase kinase subfamily.</text>
</comment>
<evidence type="ECO:0000256" key="5">
    <source>
        <dbReference type="ARBA" id="ARBA00038035"/>
    </source>
</evidence>
<dbReference type="Gene3D" id="1.10.510.10">
    <property type="entry name" value="Transferase(Phosphotransferase) domain 1"/>
    <property type="match status" value="1"/>
</dbReference>
<evidence type="ECO:0000259" key="7">
    <source>
        <dbReference type="PROSITE" id="PS50011"/>
    </source>
</evidence>
<evidence type="ECO:0000313" key="9">
    <source>
        <dbReference type="Proteomes" id="UP000005237"/>
    </source>
</evidence>
<keyword evidence="9" id="KW-1185">Reference proteome</keyword>
<dbReference type="SMART" id="SM00220">
    <property type="entry name" value="S_TKc"/>
    <property type="match status" value="1"/>
</dbReference>
<proteinExistence type="inferred from homology"/>
<evidence type="ECO:0000256" key="3">
    <source>
        <dbReference type="ARBA" id="ARBA00022777"/>
    </source>
</evidence>
<sequence>MDRGDLRPFGALPYPVHLQVALSLIRAIRHVWNSGPGYIHRDIKPENILCNSNGYVKLCDFGTAKRIDNTYRIAHSAAGTELFQAPEQRLGHDYSEKVDVWCFGLTLWELAVGPILEDYLSGLSPHDEIRVEIGEGYPTSLSILIANW</sequence>
<dbReference type="InterPro" id="IPR011009">
    <property type="entry name" value="Kinase-like_dom_sf"/>
</dbReference>
<dbReference type="EC" id="2.7.12.2" evidence="6"/>